<dbReference type="HOGENOM" id="CLU_020920_2_0_3"/>
<protein>
    <submittedName>
        <fullName evidence="1">Phosphoesterase PA-phosphatase related protein</fullName>
    </submittedName>
</protein>
<dbReference type="KEGG" id="oni:Osc7112_3429"/>
<dbReference type="PANTHER" id="PTHR34599:SF1">
    <property type="entry name" value="PHOSPHATIDIC ACID PHOSPHATASE TYPE 2_HALOPEROXIDASE DOMAIN-CONTAINING PROTEIN"/>
    <property type="match status" value="1"/>
</dbReference>
<dbReference type="PANTHER" id="PTHR34599">
    <property type="entry name" value="PEROXIDASE-RELATED"/>
    <property type="match status" value="1"/>
</dbReference>
<dbReference type="InterPro" id="IPR052559">
    <property type="entry name" value="V-haloperoxidase"/>
</dbReference>
<evidence type="ECO:0000313" key="1">
    <source>
        <dbReference type="EMBL" id="AFZ07800.1"/>
    </source>
</evidence>
<dbReference type="PATRIC" id="fig|179408.3.peg.4215"/>
<sequence length="553" mass="58780">MDQEVVDLVTAQNLLPSQGDLVAKFSKIDLPKTIEMGDRAKVNVKLTNQGSAPVTGPVTVKLYTSTDSTIDRAPDGKLVNDCLLTSTIQQVNLLPGQSTTVRLNYGNMTSVGAPGACNLIAEINQNNNTKQISKLVSATGSDVVIDWNATALNAIQAEGKAGRGVPPTVGSRLMAITSLSVYDAVNAFDRTHTSYAVNTPAPIGASEEAAAAAAAHKALVTLLPNQTQLFDRQLARSLAEIDDTPQAEADGVAFGNFVADTILASRANDGSSNNAPYVPPEGDYVWRPKTEGPNKGAALGPNWGKVKPFAIPNTAAFAPKGLDGVPGTDRFVQDLEEVRLLGGKQSTANTTVTRTPDQTEIAIFWADDRADTFRPYGQLNQIAEEVAMREETTVPENARLFAELNVALADAGIVAWDAKYNSKVIQPRPDDLITGGFGEKKGISGTVTDPEWEPLLSPTPPFPDYISGHSTFSGAFAGVMTNFFGDNYSFTAVSQEMPGVTRTYNSFYDAAYEDAISRVYGGVHVREATVDDALPTGLAVGNFVAQNLFKTVG</sequence>
<dbReference type="STRING" id="179408.Osc7112_3429"/>
<accession>K9VKM5</accession>
<organism evidence="1 2">
    <name type="scientific">Phormidium nigroviride PCC 7112</name>
    <dbReference type="NCBI Taxonomy" id="179408"/>
    <lineage>
        <taxon>Bacteria</taxon>
        <taxon>Bacillati</taxon>
        <taxon>Cyanobacteriota</taxon>
        <taxon>Cyanophyceae</taxon>
        <taxon>Oscillatoriophycideae</taxon>
        <taxon>Oscillatoriales</taxon>
        <taxon>Oscillatoriaceae</taxon>
        <taxon>Phormidium</taxon>
    </lineage>
</organism>
<dbReference type="SUPFAM" id="SSF48317">
    <property type="entry name" value="Acid phosphatase/Vanadium-dependent haloperoxidase"/>
    <property type="match status" value="1"/>
</dbReference>
<dbReference type="CDD" id="cd03398">
    <property type="entry name" value="PAP2_haloperoxidase"/>
    <property type="match status" value="1"/>
</dbReference>
<dbReference type="RefSeq" id="WP_015177063.1">
    <property type="nucleotide sequence ID" value="NC_019729.1"/>
</dbReference>
<dbReference type="eggNOG" id="COG0671">
    <property type="taxonomic scope" value="Bacteria"/>
</dbReference>
<gene>
    <name evidence="1" type="ORF">Osc7112_3429</name>
</gene>
<evidence type="ECO:0000313" key="2">
    <source>
        <dbReference type="Proteomes" id="UP000010478"/>
    </source>
</evidence>
<dbReference type="EMBL" id="CP003614">
    <property type="protein sequence ID" value="AFZ07800.1"/>
    <property type="molecule type" value="Genomic_DNA"/>
</dbReference>
<proteinExistence type="predicted"/>
<dbReference type="Gene3D" id="2.60.40.10">
    <property type="entry name" value="Immunoglobulins"/>
    <property type="match status" value="1"/>
</dbReference>
<dbReference type="eggNOG" id="COG1572">
    <property type="taxonomic scope" value="Bacteria"/>
</dbReference>
<name>K9VKM5_9CYAN</name>
<dbReference type="OrthoDB" id="518237at2"/>
<dbReference type="Gene3D" id="1.10.606.20">
    <property type="match status" value="1"/>
</dbReference>
<dbReference type="AlphaFoldDB" id="K9VKM5"/>
<dbReference type="InterPro" id="IPR036938">
    <property type="entry name" value="PAP2/HPO_sf"/>
</dbReference>
<keyword evidence="2" id="KW-1185">Reference proteome</keyword>
<dbReference type="InterPro" id="IPR013783">
    <property type="entry name" value="Ig-like_fold"/>
</dbReference>
<reference evidence="1 2" key="1">
    <citation type="submission" date="2012-05" db="EMBL/GenBank/DDBJ databases">
        <title>Finished chromosome of genome of Oscillatoria sp. PCC 7112.</title>
        <authorList>
            <consortium name="US DOE Joint Genome Institute"/>
            <person name="Gugger M."/>
            <person name="Coursin T."/>
            <person name="Rippka R."/>
            <person name="Tandeau De Marsac N."/>
            <person name="Huntemann M."/>
            <person name="Wei C.-L."/>
            <person name="Han J."/>
            <person name="Detter J.C."/>
            <person name="Han C."/>
            <person name="Tapia R."/>
            <person name="Davenport K."/>
            <person name="Daligault H."/>
            <person name="Erkkila T."/>
            <person name="Gu W."/>
            <person name="Munk A.C.C."/>
            <person name="Teshima H."/>
            <person name="Xu Y."/>
            <person name="Chain P."/>
            <person name="Chen A."/>
            <person name="Krypides N."/>
            <person name="Mavromatis K."/>
            <person name="Markowitz V."/>
            <person name="Szeto E."/>
            <person name="Ivanova N."/>
            <person name="Mikhailova N."/>
            <person name="Ovchinnikova G."/>
            <person name="Pagani I."/>
            <person name="Pati A."/>
            <person name="Goodwin L."/>
            <person name="Peters L."/>
            <person name="Pitluck S."/>
            <person name="Woyke T."/>
            <person name="Kerfeld C."/>
        </authorList>
    </citation>
    <scope>NUCLEOTIDE SEQUENCE [LARGE SCALE GENOMIC DNA]</scope>
    <source>
        <strain evidence="1 2">PCC 7112</strain>
    </source>
</reference>
<dbReference type="Proteomes" id="UP000010478">
    <property type="component" value="Chromosome"/>
</dbReference>